<keyword evidence="2" id="KW-0964">Secreted</keyword>
<proteinExistence type="predicted"/>
<dbReference type="Pfam" id="PF12545">
    <property type="entry name" value="DUF3739"/>
    <property type="match status" value="1"/>
</dbReference>
<dbReference type="NCBIfam" id="TIGR01901">
    <property type="entry name" value="adhes_NPXG"/>
    <property type="match status" value="1"/>
</dbReference>
<evidence type="ECO:0000256" key="3">
    <source>
        <dbReference type="ARBA" id="ARBA00022729"/>
    </source>
</evidence>
<keyword evidence="8" id="KW-1185">Reference proteome</keyword>
<dbReference type="EMBL" id="CP021111">
    <property type="protein sequence ID" value="ARP95264.1"/>
    <property type="molecule type" value="Genomic_DNA"/>
</dbReference>
<dbReference type="PANTHER" id="PTHR12338">
    <property type="entry name" value="AUTOTRANSPORTER"/>
    <property type="match status" value="1"/>
</dbReference>
<dbReference type="KEGG" id="bgm:CAL15_13245"/>
<comment type="subcellular location">
    <subcellularLocation>
        <location evidence="1">Secreted</location>
    </subcellularLocation>
</comment>
<evidence type="ECO:0000256" key="4">
    <source>
        <dbReference type="SAM" id="MobiDB-lite"/>
    </source>
</evidence>
<dbReference type="PANTHER" id="PTHR12338:SF8">
    <property type="entry name" value="HEME_HEMOPEXIN-BINDING PROTEIN"/>
    <property type="match status" value="1"/>
</dbReference>
<dbReference type="Gene3D" id="2.160.20.10">
    <property type="entry name" value="Single-stranded right-handed beta-helix, Pectin lyase-like"/>
    <property type="match status" value="1"/>
</dbReference>
<feature type="domain" description="Filamentous haemagglutinin FhaB/tRNA nuclease CdiA-like TPS" evidence="6">
    <location>
        <begin position="141"/>
        <end position="262"/>
    </location>
</feature>
<feature type="signal peptide" evidence="5">
    <location>
        <begin position="1"/>
        <end position="49"/>
    </location>
</feature>
<protein>
    <recommendedName>
        <fullName evidence="6">Filamentous haemagglutinin FhaB/tRNA nuclease CdiA-like TPS domain-containing protein</fullName>
    </recommendedName>
</protein>
<dbReference type="GO" id="GO:0005576">
    <property type="term" value="C:extracellular region"/>
    <property type="evidence" value="ECO:0007669"/>
    <property type="project" value="UniProtKB-SubCell"/>
</dbReference>
<feature type="chain" id="PRO_5012167685" description="Filamentous haemagglutinin FhaB/tRNA nuclease CdiA-like TPS domain-containing protein" evidence="5">
    <location>
        <begin position="50"/>
        <end position="3718"/>
    </location>
</feature>
<evidence type="ECO:0000256" key="5">
    <source>
        <dbReference type="SAM" id="SignalP"/>
    </source>
</evidence>
<feature type="compositionally biased region" description="Basic and acidic residues" evidence="4">
    <location>
        <begin position="1"/>
        <end position="11"/>
    </location>
</feature>
<evidence type="ECO:0000313" key="8">
    <source>
        <dbReference type="Proteomes" id="UP000194161"/>
    </source>
</evidence>
<feature type="compositionally biased region" description="Low complexity" evidence="4">
    <location>
        <begin position="77"/>
        <end position="91"/>
    </location>
</feature>
<dbReference type="OrthoDB" id="8672993at2"/>
<evidence type="ECO:0000256" key="1">
    <source>
        <dbReference type="ARBA" id="ARBA00004613"/>
    </source>
</evidence>
<evidence type="ECO:0000256" key="2">
    <source>
        <dbReference type="ARBA" id="ARBA00022525"/>
    </source>
</evidence>
<dbReference type="STRING" id="463040.CAL15_13245"/>
<dbReference type="InterPro" id="IPR008638">
    <property type="entry name" value="FhaB/CdiA-like_TPS"/>
</dbReference>
<dbReference type="InterPro" id="IPR021026">
    <property type="entry name" value="Filamn_hemagglutn_DUF3739"/>
</dbReference>
<dbReference type="InterPro" id="IPR011050">
    <property type="entry name" value="Pectin_lyase_fold/virulence"/>
</dbReference>
<feature type="region of interest" description="Disordered" evidence="4">
    <location>
        <begin position="3660"/>
        <end position="3687"/>
    </location>
</feature>
<dbReference type="Proteomes" id="UP000194161">
    <property type="component" value="Chromosome"/>
</dbReference>
<feature type="region of interest" description="Disordered" evidence="4">
    <location>
        <begin position="66"/>
        <end position="91"/>
    </location>
</feature>
<dbReference type="Pfam" id="PF05860">
    <property type="entry name" value="TPS"/>
    <property type="match status" value="1"/>
</dbReference>
<evidence type="ECO:0000313" key="7">
    <source>
        <dbReference type="EMBL" id="ARP95264.1"/>
    </source>
</evidence>
<feature type="region of interest" description="Disordered" evidence="4">
    <location>
        <begin position="548"/>
        <end position="574"/>
    </location>
</feature>
<accession>A0A1W6ZEH6</accession>
<dbReference type="InterPro" id="IPR012334">
    <property type="entry name" value="Pectin_lyas_fold"/>
</dbReference>
<reference evidence="7 8" key="1">
    <citation type="submission" date="2017-05" db="EMBL/GenBank/DDBJ databases">
        <title>Complete and WGS of Bordetella genogroups.</title>
        <authorList>
            <person name="Spilker T."/>
            <person name="LiPuma J."/>
        </authorList>
    </citation>
    <scope>NUCLEOTIDE SEQUENCE [LARGE SCALE GENOMIC DNA]</scope>
    <source>
        <strain evidence="7 8">AU7206</strain>
    </source>
</reference>
<dbReference type="SUPFAM" id="SSF51126">
    <property type="entry name" value="Pectin lyase-like"/>
    <property type="match status" value="1"/>
</dbReference>
<sequence>MGIMLNDKRVGNTELGKGGRGAAQRHRLTPVAAALSALLALAAQAPAQAAPRTGAWFAASGQVQSQTARNRAMPGYQPNNPAQRQQAQTRQNLQRSLDKLNRTASSIAAQQAMQQAARQRAIDAPSDIPDGLAEGGLRVDVNPATLGWRDAAKPVQRNNGGRTEVLVTQTGEKAILNWETFNVGKNTTVRFDQSAGTVDGKNGWVALNRINDPSGRPSRIAGQIQAEGSVYLVNRNGVIFHGSSQVDTRALVASTLALSDEQFDLGINNPRRIGVIGGNDYGLPQFGEHASGGDFGQEYVPSYVPGEVQVDAGAQLKVGDGGKLMLFGTKVRNSGRLQAVDGQVIMAAGEQVWLTSDLSGVRGLDVAVSAPASRLFNYSDLTGALGLGTIWGPFGIHLRDVIQPQMEARAKEVGYQVSNTGLVDSQRGDITLQAREVLQDGVLTATSALNNREGSIRLRAWGQGMLSHSSSLEFSQMANWSAGTLTLTPGSVTLITPDPTDTGEIEQSALATRYKTGSIDLRGNLIDVQSRANVVAPSGQISLVANRVPISNPGRPVDGSAEEPFSGEKGDRDGSRVYLDSDAFLSVAGLRDVLVPMARNFVDVELRINELRDSPLQRDSWLRGQKVTVDRRASGSFDGGPMAGVQWVQEGGAYVPGAWAGTPLADATGWIGVGKTDLQELSTAGGQIVLKAGGSVITRQGSLLDISGGTVRYGDGINRVTWLQGANGRVYAMDRAMPDIAYLGLAGVYKQSSPRWGVDREWKNPLMAGGRAEKGYVEGRTAGAIAVYGGEALVLEGDFWAGTTPGDRQDGDNAPRGGELVVGGGSDPDRIWSMADLRISRTPTVLPTDFKADTPVGAGFYHPDPVGVAASKTSWLNAATLGQADFGSIELYATHGFTLEQGTVLELAPRSSFTVQSNAPVTSGRTFHVDGAIRVPGGRISIGTAGAGLNSLTLGAGAVIDVSGQWVNGPGPTWPGMAPAIHGGSIDLSAGHLVAAPGVVLDVSGGGWVVQQGGRRVARAGDAGSISMPAGQGVALEDLDFRAYAAGSGGTLRLEAGSDVQIGGVAPAQPGVLHMPDTLYADRGFRRVAVTALGDIVVPDGVQVAQLPRTIDLSDGAYLDLPTGSDILQLGALRALPVELRGDRGQAALELSAHGNLSIGAGAAILTDVGGRIGLAGGAGGSITVLGTVEAPAGSIDITAQGALRVAPGGALLARGVPVLYVGSRGYRTGRVLPGGSIALDSTSMQLERGSLVDVSGAAGVIEIAPPAFGKGRPEPVQVSSDAGSISIEGVGMIEGSLVGRPGGPGAEAGRLRFEHSAPPAGDSPGPVLDSILTQLDPTCYFAPYTCESNPDNAIGFDLSVILASWGYTDLPPMILTRELVDLLRVPPSSALVVSDDAPPPPLPSGPLDPASFGLSASALDAFRDYVFGSDFLRDNLASPPRGSILMVRPSAFADGGFADLSLSSAAGIHLDGVRASAGRSINLAGLLANAGTRDSTLIAPYISLTGDRGPAAAATSRQGRLALQAGTVEITNVVSVRGFERTVLQADDIRLSATAQTNGLLDPTALDVDGPLLLRAGQVYPGTGVKATIRSAESIVVEQGNPVAAPWSAAGQLTLEAPVIEQGGTLRAPFGQIVLKASEKLVLLGGGVVSVSGDGLILPYGWLSNGEFWIDPTKSRQTQDPAAAYLNTPPEKRILLDAPVVESQAGSVIDIRGGGDLYANEFVPGPGGSHNVLADAGVYAIAPGYRAPMSPSGTQGSLGQQIWLEGAPGLAAGWYTLLPAQYAALPGAFAVSLAGPGPATTGRRAVVLNDGSAVVAGRLGNALTGTREALPSYWRVMPGAAIRQYSEFNEALANDYFSSEGFKLTQYRVTGKNVVTPRLPRDGGAVVFKATDTLVLDGALRSQPGEGGRGGLVDIAGEKIAIVGRNQDGASLRADGYLVIDAASLSSFGAGSLLVGGTRTGDLLGLRLDLTASDIVVRNDADSALIGPEIILAATDLVNVDAGSVIRAQGEASAGAGDLVMTPQQAPVYTDPEGWDDGNPADDVLTTPGRDWGALIRVSNGDVTRVLRDGVDTTIGGLVSVGAGAEISGGRALLIDATRDTQLAGSARLAGLDLSVASGRIGIGGGSEGLVLEAATLAQLANTQTLTLRSYSTIDFHGSVDLGAAGLRKVAFDAAALAGYGDGAITVRGGTIVLTNTGAVDAPASGVPGSGSLTLDADTLVLGGGSKAVRGFHTVVLGGREQIVGEGNGSIDLAQSSVTLDTALLTGLRGASQSLTTGGALRVVGNPSRPVGNGQDSLGASLALTGGTVEFAGRAMALGGSVSLTATRGNLIVADGALIDVSGFAKTFYDVQAYADAGRVGLTAVGADVRVASGAHLNLAADADGGSAGSLAVAASGGGVVSLDGRIDAQAGAAGQGGSFSLDIDALADFAGLSERLNGAGFFAARQFRIRNGDLVIDGATTVADFSLVADRGQVTLAGAVDATAPYGGLIAVTGGNGLVMLPSARLKAGSSSELGGGRITLEAMGGELDLRGGVLDVAGGDGGRVRLRALQNAAHDDVAVMRLDASIVGARSAVLEGVTKYENVTSVAAVKGQAVQDALDFAANAPAIAARLGNPAVAVMPGIEISSNGDLTVESDWNLWQDFAAVREGGLTLRAAGNLVVNGNISDGFAREIDYDVLVDAASWDLRLVAGADLSSASSVALSPLAGLANGSGSLVVGSADAGRHIRTGSGDIAVRAGRDVRLADNDSVIYTAGRRDMTVFDDFVAKPIQAIGGTIYDGRMPGYGVYGGNLDLAAQGDVSTTLRPGTGEIFGRWLRRTGNINSDGYFGPYTTPGGHHTGEQASWWIEYGDFQQGVGALGGGNVRVDAGGDLIDLLVALPTNGRVRGGRTAGERMLLELRNGGALNVSAGGAIRGGQYYVGRGAGSVDAGTLANGRSVSSVDQYGGLTVYDVAPVLALGDASLDVRASGDLRVQSVIDPLMTTLPLGTDYWGSPADYGSYMLGQTAAASLSLTSVGGDVTLVGQTNHIARDGNPADGVYLPTGKAGNIYPALTRITAMNGSFVNKGLLMMLPGEQTELRILADQDVHLGLIRMARGNWEGYPTPLRAGAAPDLPVWTVNAEPSNGTPFVNPEALLLAGDHEASRIYANEGSIVGLPPNIFEPTVTHRASLVSAEQTWLRAGNDIRGIAYAFRNNHATDVSVVHAGNDIIAGFGPGGSQIDVEGTGAVLVTAGRDVYGGASTDNVSSPAESLNVTTRGNRMFDSNNRSRDETILKALPEQSAAITVIAGLQGSEPDYAAFMAAYLDPANVASMPGHLKAAGEDGTVLPVYLTDLVEARKTGDRVARRGLTSFVEQVTGDRLEPLAAWQRFLALPQLTQQRFLRRIYMQELRDAGRDQNQPGADGTPRNGGYNRGYDAIAKLFPGEAWNGDVWADSLKLRTMAGGDIEVLTPGGSLQVAGLGTAVTAGAGIITLGSGHIDIFAHEDVVVNRSRILTFVPEATDPGSDMVIWSSVGDIDAGRGAKTLRVPSAPDVVTGVDAITEILERSDMSGSGIGTVGDGDVDLVAPEGTINFGDAGVRVAGNFNIAALQILNAANLEVQGEVTGMPEVVSINTGALTAASSASTAASTAAADMATRQRNEARRNLPSIISVQVLGFGNEPAAPAPRSTDPQRSGARGTAAQPVAYDPDGVVELVGQMDLTPPQLARLTETEQRNLRR</sequence>
<organism evidence="7 8">
    <name type="scientific">Bordetella genomosp. 13</name>
    <dbReference type="NCBI Taxonomy" id="463040"/>
    <lineage>
        <taxon>Bacteria</taxon>
        <taxon>Pseudomonadati</taxon>
        <taxon>Pseudomonadota</taxon>
        <taxon>Betaproteobacteria</taxon>
        <taxon>Burkholderiales</taxon>
        <taxon>Alcaligenaceae</taxon>
        <taxon>Bordetella</taxon>
    </lineage>
</organism>
<dbReference type="InterPro" id="IPR050909">
    <property type="entry name" value="Bact_Autotransporter_VF"/>
</dbReference>
<keyword evidence="3 5" id="KW-0732">Signal</keyword>
<dbReference type="SMART" id="SM00912">
    <property type="entry name" value="Haemagg_act"/>
    <property type="match status" value="1"/>
</dbReference>
<feature type="region of interest" description="Disordered" evidence="4">
    <location>
        <begin position="1"/>
        <end position="24"/>
    </location>
</feature>
<name>A0A1W6ZEH6_9BORD</name>
<evidence type="ECO:0000259" key="6">
    <source>
        <dbReference type="SMART" id="SM00912"/>
    </source>
</evidence>
<gene>
    <name evidence="7" type="ORF">CAL15_13245</name>
</gene>